<proteinExistence type="predicted"/>
<reference evidence="1" key="1">
    <citation type="submission" date="2021-05" db="EMBL/GenBank/DDBJ databases">
        <authorList>
            <person name="Pan Q."/>
            <person name="Jouanno E."/>
            <person name="Zahm M."/>
            <person name="Klopp C."/>
            <person name="Cabau C."/>
            <person name="Louis A."/>
            <person name="Berthelot C."/>
            <person name="Parey E."/>
            <person name="Roest Crollius H."/>
            <person name="Montfort J."/>
            <person name="Robinson-Rechavi M."/>
            <person name="Bouchez O."/>
            <person name="Lampietro C."/>
            <person name="Lopez Roques C."/>
            <person name="Donnadieu C."/>
            <person name="Postlethwait J."/>
            <person name="Bobe J."/>
            <person name="Dillon D."/>
            <person name="Chandos A."/>
            <person name="von Hippel F."/>
            <person name="Guiguen Y."/>
        </authorList>
    </citation>
    <scope>NUCLEOTIDE SEQUENCE</scope>
    <source>
        <strain evidence="1">YG-Jan2019</strain>
    </source>
</reference>
<organism evidence="1 2">
    <name type="scientific">Dallia pectoralis</name>
    <name type="common">Alaska blackfish</name>
    <dbReference type="NCBI Taxonomy" id="75939"/>
    <lineage>
        <taxon>Eukaryota</taxon>
        <taxon>Metazoa</taxon>
        <taxon>Chordata</taxon>
        <taxon>Craniata</taxon>
        <taxon>Vertebrata</taxon>
        <taxon>Euteleostomi</taxon>
        <taxon>Actinopterygii</taxon>
        <taxon>Neopterygii</taxon>
        <taxon>Teleostei</taxon>
        <taxon>Protacanthopterygii</taxon>
        <taxon>Esociformes</taxon>
        <taxon>Umbridae</taxon>
        <taxon>Dallia</taxon>
    </lineage>
</organism>
<dbReference type="EMBL" id="CM055761">
    <property type="protein sequence ID" value="KAJ7986444.1"/>
    <property type="molecule type" value="Genomic_DNA"/>
</dbReference>
<dbReference type="Proteomes" id="UP001157502">
    <property type="component" value="Chromosome 34"/>
</dbReference>
<protein>
    <submittedName>
        <fullName evidence="1">Uncharacterized protein</fullName>
    </submittedName>
</protein>
<keyword evidence="2" id="KW-1185">Reference proteome</keyword>
<accession>A0ACC2F511</accession>
<evidence type="ECO:0000313" key="2">
    <source>
        <dbReference type="Proteomes" id="UP001157502"/>
    </source>
</evidence>
<evidence type="ECO:0000313" key="1">
    <source>
        <dbReference type="EMBL" id="KAJ7986444.1"/>
    </source>
</evidence>
<gene>
    <name evidence="1" type="ORF">DPEC_G00339950</name>
</gene>
<sequence>MTTDSGPQLISNKMSSYLGDRAARKSRRRPRVYDRSHLIHKHRPPQWPDAAGARPVTNDASAASRGTRGPTTAGSRNVASATATQVPASTCSRTSPRAYATRGTLRPRFRA</sequence>
<name>A0ACC2F511_DALPE</name>
<comment type="caution">
    <text evidence="1">The sequence shown here is derived from an EMBL/GenBank/DDBJ whole genome shotgun (WGS) entry which is preliminary data.</text>
</comment>